<dbReference type="PANTHER" id="PTHR43712:SF15">
    <property type="entry name" value="MONODICTYPHENONE CLUSTER TRANSCRIPTIONAL COACTIVATOR MDPA"/>
    <property type="match status" value="1"/>
</dbReference>
<accession>A0AAI9YEJ5</accession>
<dbReference type="InterPro" id="IPR029063">
    <property type="entry name" value="SAM-dependent_MTases_sf"/>
</dbReference>
<comment type="caution">
    <text evidence="1">The sequence shown here is derived from an EMBL/GenBank/DDBJ whole genome shotgun (WGS) entry which is preliminary data.</text>
</comment>
<protein>
    <submittedName>
        <fullName evidence="1">O-methyltransferase</fullName>
    </submittedName>
</protein>
<dbReference type="PANTHER" id="PTHR43712">
    <property type="entry name" value="PUTATIVE (AFU_ORTHOLOGUE AFUA_4G14580)-RELATED"/>
    <property type="match status" value="1"/>
</dbReference>
<dbReference type="Proteomes" id="UP001240678">
    <property type="component" value="Unassembled WGS sequence"/>
</dbReference>
<dbReference type="AlphaFoldDB" id="A0AAI9YEJ5"/>
<dbReference type="GeneID" id="85348759"/>
<gene>
    <name evidence="1" type="ORF">CCOS01_17078</name>
</gene>
<evidence type="ECO:0000313" key="1">
    <source>
        <dbReference type="EMBL" id="KAK1503159.1"/>
    </source>
</evidence>
<dbReference type="EMBL" id="MOOE01000040">
    <property type="protein sequence ID" value="KAK1503159.1"/>
    <property type="molecule type" value="Genomic_DNA"/>
</dbReference>
<organism evidence="1 2">
    <name type="scientific">Colletotrichum costaricense</name>
    <dbReference type="NCBI Taxonomy" id="1209916"/>
    <lineage>
        <taxon>Eukaryota</taxon>
        <taxon>Fungi</taxon>
        <taxon>Dikarya</taxon>
        <taxon>Ascomycota</taxon>
        <taxon>Pezizomycotina</taxon>
        <taxon>Sordariomycetes</taxon>
        <taxon>Hypocreomycetidae</taxon>
        <taxon>Glomerellales</taxon>
        <taxon>Glomerellaceae</taxon>
        <taxon>Colletotrichum</taxon>
        <taxon>Colletotrichum acutatum species complex</taxon>
    </lineage>
</organism>
<sequence length="398" mass="43489">MASNENDLCADTIVALGLTAHPEAWQADTASVTTSDVSLSNAAVELLHGLVRQWLNEFQILAYVPLRTRVAYDDLADLTGVLPQQIRRIVRTTATAGILCEPHPESVAHTPLSTLLVKKPSFLDAVNFTAETVVPASLRMAEATRLQMRHHKKDASPYQIATNCSLSLAAACEKNAKLHRRAVAFQRLITSGGTSAVLHILSSIDLEGLGKAIVEVNAVSTAVAKALYSRSPSLWFVVQVREGIKQTESRLSSQRVNSLSWLKVQSRVPGTPQNETDAAVYLLHLPDPYFYGSSSEHAEICVAELRAHFDLLRINDKATLILIADVVPDTCGSSEAEARLQDLLLLQLGHDVVFDLKRLKGLMEFAREDVDRITVVKQLSSSRHSLVAFLLRSSKGSS</sequence>
<name>A0AAI9YEJ5_9PEZI</name>
<reference evidence="1 2" key="1">
    <citation type="submission" date="2016-10" db="EMBL/GenBank/DDBJ databases">
        <title>The genome sequence of Colletotrichum fioriniae PJ7.</title>
        <authorList>
            <person name="Baroncelli R."/>
        </authorList>
    </citation>
    <scope>NUCLEOTIDE SEQUENCE [LARGE SCALE GENOMIC DNA]</scope>
    <source>
        <strain evidence="1 2">IMI 309622</strain>
    </source>
</reference>
<dbReference type="RefSeq" id="XP_060304241.1">
    <property type="nucleotide sequence ID" value="XM_060465212.1"/>
</dbReference>
<proteinExistence type="predicted"/>
<dbReference type="Gene3D" id="3.40.50.150">
    <property type="entry name" value="Vaccinia Virus protein VP39"/>
    <property type="match status" value="1"/>
</dbReference>
<dbReference type="SUPFAM" id="SSF46785">
    <property type="entry name" value="Winged helix' DNA-binding domain"/>
    <property type="match status" value="1"/>
</dbReference>
<dbReference type="InterPro" id="IPR036388">
    <property type="entry name" value="WH-like_DNA-bd_sf"/>
</dbReference>
<dbReference type="Gene3D" id="1.10.10.10">
    <property type="entry name" value="Winged helix-like DNA-binding domain superfamily/Winged helix DNA-binding domain"/>
    <property type="match status" value="1"/>
</dbReference>
<keyword evidence="2" id="KW-1185">Reference proteome</keyword>
<evidence type="ECO:0000313" key="2">
    <source>
        <dbReference type="Proteomes" id="UP001240678"/>
    </source>
</evidence>
<dbReference type="InterPro" id="IPR036390">
    <property type="entry name" value="WH_DNA-bd_sf"/>
</dbReference>